<evidence type="ECO:0000256" key="17">
    <source>
        <dbReference type="PIRNR" id="PIRNR009437"/>
    </source>
</evidence>
<dbReference type="HAMAP" id="MF_00427">
    <property type="entry name" value="NqrC"/>
    <property type="match status" value="1"/>
</dbReference>
<gene>
    <name evidence="16" type="primary">nqrC</name>
    <name evidence="19" type="ORF">DM484_23855</name>
</gene>
<name>A0A2W4QLV9_9GAMM</name>
<comment type="subcellular location">
    <subcellularLocation>
        <location evidence="16">Cell membrane</location>
        <topology evidence="16">Single-pass membrane protein</topology>
    </subcellularLocation>
</comment>
<keyword evidence="11 16" id="KW-0915">Sodium</keyword>
<keyword evidence="14 16" id="KW-0472">Membrane</keyword>
<comment type="function">
    <text evidence="16">NQR complex catalyzes the reduction of ubiquinone-1 to ubiquinol by two successive reactions, coupled with the transport of Na(+) ions from the cytoplasm to the periplasm. NqrA to NqrE are probably involved in the second step, the conversion of ubisemiquinone to ubiquinol.</text>
</comment>
<comment type="caution">
    <text evidence="16">Lacks conserved residue(s) required for the propagation of feature annotation.</text>
</comment>
<dbReference type="GO" id="GO:0010181">
    <property type="term" value="F:FMN binding"/>
    <property type="evidence" value="ECO:0007669"/>
    <property type="project" value="UniProtKB-UniRule"/>
</dbReference>
<keyword evidence="6 16" id="KW-0288">FMN</keyword>
<proteinExistence type="inferred from homology"/>
<dbReference type="GO" id="GO:0016655">
    <property type="term" value="F:oxidoreductase activity, acting on NAD(P)H, quinone or similar compound as acceptor"/>
    <property type="evidence" value="ECO:0007669"/>
    <property type="project" value="UniProtKB-UniRule"/>
</dbReference>
<comment type="subunit">
    <text evidence="16 17">Composed of six subunits; NqrA, NqrB, NqrC, NqrD, NqrE and NqrF.</text>
</comment>
<evidence type="ECO:0000313" key="19">
    <source>
        <dbReference type="EMBL" id="PZN72803.1"/>
    </source>
</evidence>
<keyword evidence="4 16" id="KW-0597">Phosphoprotein</keyword>
<protein>
    <recommendedName>
        <fullName evidence="16 17">Na(+)-translocating NADH-quinone reductase subunit C</fullName>
        <shortName evidence="16 17">Na(+)-NQR subunit C</shortName>
        <shortName evidence="16 17">Na(+)-translocating NQR subunit C</shortName>
        <ecNumber evidence="16 17">7.2.1.1</ecNumber>
    </recommendedName>
    <alternativeName>
        <fullName evidence="16 17">NQR complex subunit C</fullName>
    </alternativeName>
    <alternativeName>
        <fullName evidence="16 17">NQR-1 subunit C</fullName>
    </alternativeName>
</protein>
<keyword evidence="10 16" id="KW-0520">NAD</keyword>
<comment type="similarity">
    <text evidence="16 17">Belongs to the NqrC family.</text>
</comment>
<evidence type="ECO:0000313" key="20">
    <source>
        <dbReference type="Proteomes" id="UP000249396"/>
    </source>
</evidence>
<dbReference type="NCBIfam" id="NF003749">
    <property type="entry name" value="PRK05346.1-5"/>
    <property type="match status" value="1"/>
</dbReference>
<evidence type="ECO:0000256" key="2">
    <source>
        <dbReference type="ARBA" id="ARBA00022475"/>
    </source>
</evidence>
<dbReference type="SMART" id="SM00900">
    <property type="entry name" value="FMN_bind"/>
    <property type="match status" value="1"/>
</dbReference>
<dbReference type="Pfam" id="PF04205">
    <property type="entry name" value="FMN_bind"/>
    <property type="match status" value="1"/>
</dbReference>
<evidence type="ECO:0000256" key="10">
    <source>
        <dbReference type="ARBA" id="ARBA00023027"/>
    </source>
</evidence>
<evidence type="ECO:0000256" key="16">
    <source>
        <dbReference type="HAMAP-Rule" id="MF_00427"/>
    </source>
</evidence>
<evidence type="ECO:0000256" key="15">
    <source>
        <dbReference type="ARBA" id="ARBA00023201"/>
    </source>
</evidence>
<accession>A0A2W4QLV9</accession>
<feature type="domain" description="FMN-binding" evidence="18">
    <location>
        <begin position="172"/>
        <end position="288"/>
    </location>
</feature>
<comment type="caution">
    <text evidence="19">The sequence shown here is derived from an EMBL/GenBank/DDBJ whole genome shotgun (WGS) entry which is preliminary data.</text>
</comment>
<keyword evidence="15 16" id="KW-0739">Sodium transport</keyword>
<keyword evidence="12 16" id="KW-0406">Ion transport</keyword>
<keyword evidence="5 16" id="KW-0285">Flavoprotein</keyword>
<keyword evidence="9 16" id="KW-1133">Transmembrane helix</keyword>
<dbReference type="PIRSF" id="PIRSF009437">
    <property type="entry name" value="NQR-1_subunit_C"/>
    <property type="match status" value="1"/>
</dbReference>
<evidence type="ECO:0000256" key="9">
    <source>
        <dbReference type="ARBA" id="ARBA00022989"/>
    </source>
</evidence>
<keyword evidence="8 16" id="KW-1278">Translocase</keyword>
<keyword evidence="7 16" id="KW-0812">Transmembrane</keyword>
<evidence type="ECO:0000256" key="4">
    <source>
        <dbReference type="ARBA" id="ARBA00022553"/>
    </source>
</evidence>
<feature type="transmembrane region" description="Helical" evidence="16">
    <location>
        <begin position="41"/>
        <end position="62"/>
    </location>
</feature>
<keyword evidence="3" id="KW-0997">Cell inner membrane</keyword>
<dbReference type="GO" id="GO:0006814">
    <property type="term" value="P:sodium ion transport"/>
    <property type="evidence" value="ECO:0007669"/>
    <property type="project" value="UniProtKB-UniRule"/>
</dbReference>
<keyword evidence="13 16" id="KW-0830">Ubiquinone</keyword>
<sequence>MPNTNQTGQALSDKFAGLVEKAKVYAQHILSLTNDSFEKTVVVALALCLVGAVLVSGSAVVLKPLQVSNKAADEKTNILEVAGMLEEKTNVEEAFKKFEPKIVDLESGDYVTSIPIEAFDQRKASKDPALGVEIPTAKDIAKIGRRSKYAKVYLVKEDGKVKAVIIPVSGYGLWSTMHGYMALENDGQTVIGLNLFDQAETPGLGGEVVNPKWKALWKGKKVYKEASEQGTDFMKKHHSEVGEPVLSLVKGSVDPSKPGAVHQVDGLAGATLTSNGVNNLIRYWLGSEGFAPYLAKFRAQRG</sequence>
<evidence type="ECO:0000256" key="13">
    <source>
        <dbReference type="ARBA" id="ARBA00023075"/>
    </source>
</evidence>
<evidence type="ECO:0000256" key="8">
    <source>
        <dbReference type="ARBA" id="ARBA00022967"/>
    </source>
</evidence>
<dbReference type="EMBL" id="QJPH01000474">
    <property type="protein sequence ID" value="PZN72803.1"/>
    <property type="molecule type" value="Genomic_DNA"/>
</dbReference>
<dbReference type="Proteomes" id="UP000249396">
    <property type="component" value="Unassembled WGS sequence"/>
</dbReference>
<dbReference type="InterPro" id="IPR010204">
    <property type="entry name" value="NqrC"/>
</dbReference>
<evidence type="ECO:0000256" key="14">
    <source>
        <dbReference type="ARBA" id="ARBA00023136"/>
    </source>
</evidence>
<evidence type="ECO:0000256" key="7">
    <source>
        <dbReference type="ARBA" id="ARBA00022692"/>
    </source>
</evidence>
<feature type="modified residue" description="FMN phosphoryl threonine" evidence="16">
    <location>
        <position position="271"/>
    </location>
</feature>
<dbReference type="PANTHER" id="PTHR37838:SF1">
    <property type="entry name" value="NA(+)-TRANSLOCATING NADH-QUINONE REDUCTASE SUBUNIT C"/>
    <property type="match status" value="1"/>
</dbReference>
<dbReference type="PANTHER" id="PTHR37838">
    <property type="entry name" value="NA(+)-TRANSLOCATING NADH-QUINONE REDUCTASE SUBUNIT C"/>
    <property type="match status" value="1"/>
</dbReference>
<dbReference type="EC" id="7.2.1.1" evidence="16 17"/>
<comment type="catalytic activity">
    <reaction evidence="16 17">
        <text>a ubiquinone + n Na(+)(in) + NADH + H(+) = a ubiquinol + n Na(+)(out) + NAD(+)</text>
        <dbReference type="Rhea" id="RHEA:47748"/>
        <dbReference type="Rhea" id="RHEA-COMP:9565"/>
        <dbReference type="Rhea" id="RHEA-COMP:9566"/>
        <dbReference type="ChEBI" id="CHEBI:15378"/>
        <dbReference type="ChEBI" id="CHEBI:16389"/>
        <dbReference type="ChEBI" id="CHEBI:17976"/>
        <dbReference type="ChEBI" id="CHEBI:29101"/>
        <dbReference type="ChEBI" id="CHEBI:57540"/>
        <dbReference type="ChEBI" id="CHEBI:57945"/>
        <dbReference type="EC" id="7.2.1.1"/>
    </reaction>
</comment>
<keyword evidence="1 16" id="KW-0813">Transport</keyword>
<dbReference type="AlphaFoldDB" id="A0A2W4QLV9"/>
<evidence type="ECO:0000256" key="12">
    <source>
        <dbReference type="ARBA" id="ARBA00023065"/>
    </source>
</evidence>
<organism evidence="19 20">
    <name type="scientific">Candidatus Methylumidiphilus alinenensis</name>
    <dbReference type="NCBI Taxonomy" id="2202197"/>
    <lineage>
        <taxon>Bacteria</taxon>
        <taxon>Pseudomonadati</taxon>
        <taxon>Pseudomonadota</taxon>
        <taxon>Gammaproteobacteria</taxon>
        <taxon>Methylococcales</taxon>
        <taxon>Candidatus Methylumidiphilus</taxon>
    </lineage>
</organism>
<evidence type="ECO:0000256" key="6">
    <source>
        <dbReference type="ARBA" id="ARBA00022643"/>
    </source>
</evidence>
<reference evidence="19 20" key="1">
    <citation type="journal article" date="2018" name="Aquat. Microb. Ecol.">
        <title>Gammaproteobacterial methanotrophs dominate.</title>
        <authorList>
            <person name="Rissanen A.J."/>
            <person name="Saarenheimo J."/>
            <person name="Tiirola M."/>
            <person name="Peura S."/>
            <person name="Aalto S.L."/>
            <person name="Karvinen A."/>
            <person name="Nykanen H."/>
        </authorList>
    </citation>
    <scope>NUCLEOTIDE SEQUENCE [LARGE SCALE GENOMIC DNA]</scope>
    <source>
        <strain evidence="19">AMbin10</strain>
    </source>
</reference>
<keyword evidence="2 16" id="KW-1003">Cell membrane</keyword>
<dbReference type="NCBIfam" id="TIGR01938">
    <property type="entry name" value="nqrC"/>
    <property type="match status" value="1"/>
</dbReference>
<dbReference type="GO" id="GO:0005886">
    <property type="term" value="C:plasma membrane"/>
    <property type="evidence" value="ECO:0007669"/>
    <property type="project" value="UniProtKB-SubCell"/>
</dbReference>
<dbReference type="InterPro" id="IPR007329">
    <property type="entry name" value="FMN-bd"/>
</dbReference>
<evidence type="ECO:0000256" key="1">
    <source>
        <dbReference type="ARBA" id="ARBA00022448"/>
    </source>
</evidence>
<comment type="cofactor">
    <cofactor evidence="16 17">
        <name>FMN</name>
        <dbReference type="ChEBI" id="CHEBI:58210"/>
    </cofactor>
</comment>
<evidence type="ECO:0000259" key="18">
    <source>
        <dbReference type="SMART" id="SM00900"/>
    </source>
</evidence>
<evidence type="ECO:0000256" key="5">
    <source>
        <dbReference type="ARBA" id="ARBA00022630"/>
    </source>
</evidence>
<evidence type="ECO:0000256" key="3">
    <source>
        <dbReference type="ARBA" id="ARBA00022519"/>
    </source>
</evidence>
<evidence type="ECO:0000256" key="11">
    <source>
        <dbReference type="ARBA" id="ARBA00023053"/>
    </source>
</evidence>